<dbReference type="Gene3D" id="3.30.1780.10">
    <property type="entry name" value="ornithine cyclodeaminase, domain 1"/>
    <property type="match status" value="1"/>
</dbReference>
<proteinExistence type="predicted"/>
<gene>
    <name evidence="1" type="primary">ocd</name>
    <name evidence="1" type="ORF">SOCE26_057550</name>
</gene>
<dbReference type="InterPro" id="IPR003462">
    <property type="entry name" value="ODC_Mu_crystall"/>
</dbReference>
<dbReference type="GO" id="GO:0008473">
    <property type="term" value="F:ornithine cyclodeaminase activity"/>
    <property type="evidence" value="ECO:0007669"/>
    <property type="project" value="UniProtKB-EC"/>
</dbReference>
<dbReference type="PANTHER" id="PTHR13812:SF19">
    <property type="entry name" value="KETIMINE REDUCTASE MU-CRYSTALLIN"/>
    <property type="match status" value="1"/>
</dbReference>
<dbReference type="Pfam" id="PF02423">
    <property type="entry name" value="OCD_Mu_crystall"/>
    <property type="match status" value="1"/>
</dbReference>
<name>A0A2L0EY94_SORCE</name>
<keyword evidence="1" id="KW-0456">Lyase</keyword>
<dbReference type="RefSeq" id="WP_104982841.1">
    <property type="nucleotide sequence ID" value="NZ_CP012673.1"/>
</dbReference>
<reference evidence="1 2" key="1">
    <citation type="submission" date="2015-09" db="EMBL/GenBank/DDBJ databases">
        <title>Sorangium comparison.</title>
        <authorList>
            <person name="Zaburannyi N."/>
            <person name="Bunk B."/>
            <person name="Overmann J."/>
            <person name="Mueller R."/>
        </authorList>
    </citation>
    <scope>NUCLEOTIDE SEQUENCE [LARGE SCALE GENOMIC DNA]</scope>
    <source>
        <strain evidence="1 2">So ce26</strain>
    </source>
</reference>
<sequence length="341" mass="37688">MTHSQQFDFFVIGGDVVHELVSRDRVAIMSRVQDAYAAHGAGKTVNPDSYFLRFPDKANARIIALPAYLGGGLDVAGIKWIASFPDNISRGIPRASAVLILNDYETGYPIACLESSIISAARTAASAVLGAEWLNDGKLQARNVGFIGNGLISRYIADFFFDKGWRFENVHLFDLERSYSEAMAKHIHEQRGANVLYADSTEALIRRCDMVVFATTAPTPYVQDPALFSHNPVVLNVSLRDLSPEIILSADNIVDDVDHCLKANTSPHLAEQRVGNRAFVNGTLDELIRGSIRLSGDRPRIFSPFGMGILDLAVGIHVYREAVAAGRAIRIDNFFHERKRW</sequence>
<dbReference type="SUPFAM" id="SSF51735">
    <property type="entry name" value="NAD(P)-binding Rossmann-fold domains"/>
    <property type="match status" value="1"/>
</dbReference>
<dbReference type="GO" id="GO:0016639">
    <property type="term" value="F:oxidoreductase activity, acting on the CH-NH2 group of donors, NAD or NADP as acceptor"/>
    <property type="evidence" value="ECO:0007669"/>
    <property type="project" value="InterPro"/>
</dbReference>
<dbReference type="EMBL" id="CP012673">
    <property type="protein sequence ID" value="AUX44291.1"/>
    <property type="molecule type" value="Genomic_DNA"/>
</dbReference>
<dbReference type="InterPro" id="IPR036291">
    <property type="entry name" value="NAD(P)-bd_dom_sf"/>
</dbReference>
<dbReference type="OrthoDB" id="5495968at2"/>
<protein>
    <submittedName>
        <fullName evidence="1">Ornithine cyclodeaminase</fullName>
        <ecNumber evidence="1">4.3.1.12</ecNumber>
    </submittedName>
</protein>
<dbReference type="EC" id="4.3.1.12" evidence="1"/>
<dbReference type="PANTHER" id="PTHR13812">
    <property type="entry name" value="KETIMINE REDUCTASE MU-CRYSTALLIN"/>
    <property type="match status" value="1"/>
</dbReference>
<evidence type="ECO:0000313" key="2">
    <source>
        <dbReference type="Proteomes" id="UP000238348"/>
    </source>
</evidence>
<dbReference type="PIRSF" id="PIRSF001439">
    <property type="entry name" value="CryM"/>
    <property type="match status" value="1"/>
</dbReference>
<dbReference type="GO" id="GO:0005737">
    <property type="term" value="C:cytoplasm"/>
    <property type="evidence" value="ECO:0007669"/>
    <property type="project" value="TreeGrafter"/>
</dbReference>
<dbReference type="Gene3D" id="3.40.50.720">
    <property type="entry name" value="NAD(P)-binding Rossmann-like Domain"/>
    <property type="match status" value="1"/>
</dbReference>
<organism evidence="1 2">
    <name type="scientific">Sorangium cellulosum</name>
    <name type="common">Polyangium cellulosum</name>
    <dbReference type="NCBI Taxonomy" id="56"/>
    <lineage>
        <taxon>Bacteria</taxon>
        <taxon>Pseudomonadati</taxon>
        <taxon>Myxococcota</taxon>
        <taxon>Polyangia</taxon>
        <taxon>Polyangiales</taxon>
        <taxon>Polyangiaceae</taxon>
        <taxon>Sorangium</taxon>
    </lineage>
</organism>
<evidence type="ECO:0000313" key="1">
    <source>
        <dbReference type="EMBL" id="AUX44291.1"/>
    </source>
</evidence>
<dbReference type="AlphaFoldDB" id="A0A2L0EY94"/>
<dbReference type="InterPro" id="IPR023401">
    <property type="entry name" value="ODC_N"/>
</dbReference>
<dbReference type="NCBIfam" id="TIGR03944">
    <property type="entry name" value="dehyd_SbnB_fam"/>
    <property type="match status" value="1"/>
</dbReference>
<accession>A0A2L0EY94</accession>
<dbReference type="GO" id="GO:0019290">
    <property type="term" value="P:siderophore biosynthetic process"/>
    <property type="evidence" value="ECO:0007669"/>
    <property type="project" value="InterPro"/>
</dbReference>
<dbReference type="Proteomes" id="UP000238348">
    <property type="component" value="Chromosome"/>
</dbReference>
<dbReference type="InterPro" id="IPR023866">
    <property type="entry name" value="SbnB"/>
</dbReference>